<evidence type="ECO:0000256" key="2">
    <source>
        <dbReference type="SAM" id="Phobius"/>
    </source>
</evidence>
<evidence type="ECO:0000313" key="4">
    <source>
        <dbReference type="EMBL" id="GED09281.1"/>
    </source>
</evidence>
<sequence>MTNGRATQVTRGTRARAARRSRRLRRAWAALGTFLLALPLVLVPAVPASAATWSISKEATTPGPYSPGQLVTYEVQISCSDPSTACQNTVFTDDLPDGLQLVSAEIISQPSGTAGDLTVDTDGDVVTATWPSFTNGEQATIDITVQIDPDLPFSADGVPIVNTASVVADNAPQNTADESITPEVELVLDSETTKTIAPEGALAVPGTPATMTIGATNTSNDPVDTLVIQDPVDPSADPNPFTYLEYVSTGDVTLPPNATTVTEEYWDGDSWEPLDDTVDPATVQGVRYTFSGDIQPGASASIPVNVQQSDAVTGLTDPTTITNDTSSYVTHAQGESDPTTADDTYVVTPPNNSVTASKSFDPATVSAGDPTTVTLGATNTGTAVDTLTISEPAPGTPSPFEGDDPLTFTGFGPTGDGTGVQWPIGATGASVTFTCADGSTPEVDASAPNTLPNPPDDCVVVGFTVVFTGDLPNGAAASIPFTADTDPDQEADDVTHPNTVEATVPSADPADSTANLVTLVDRLATQTDKLISPSEIPAIPGQSVIVQLPTTLLPFGPDGSTTNADQVVVQDPTDPANPGDFWDHFEASSVRSTDVPAGSTLTVNYWDGSAWVEAPDCGSPVAGAATVSCDLPEDAQGVQFVYDSTSGGFPPGTSFQPNFVADFTGPTGWDEPLTNCGGSSASSGSVSPTEPAEGCASVDPYPVDGTGDLDFIQKSFLGDAPVSVLARSDDQVTAQITWSTNGFSGVDPMVISDIADPETTAVADSFYDAFDLVRIEAIDGSVDPLITYDAIVGVELYDGATWTQATNATCTTATPCAGGMPAVDLTADEQASTTSVRLVYTESPDRGTSDPLAPQPGDGVARSTLADGRHLDLTFEVRDYKRSDPSVPVLGSTNGTLYNTADPGLVDDTARATGTFDGTDYTDTDDDAVLIIDQPLNVTVAKDWTGGPISVPPTGTPAEFYPTTDVVVTATNASAAKVDQLRIVEPGAVDSNDVQTAAGTKPFDAFTLRAISITSPDGATSTTVLLTNAAGEVGTFTEAEAEALTVGELAGVVGVVVEFDGLVEPAASGTLDLTLQLRELDRYTGAPVTVAGYSPVPNGAVATISDPGGVPGQDDRHAYDDAEMVLQDAAIDIAVGKSFSPDTIVEPGTGPVTMTISGQPLGPSRSVEMVLTDDDPQFWNQYDFVGFAGASLVPPIQQVRVDAFVGGTFSGDPGSPDPVTVTGGGWVLGQEQAFFALPDTVDPADVQGLRFTFSRTDGSIWENPATPLQPVPMSVERREEMRSGGPVLPDLAANPPGPGETAPGVASNSVQGTTTGADLVVDPGTGELVPVSADGSADASILYEHATNGVQIVKDFDGVASGSLKPPNAVIPMNIAITNTGDRPIVDPVVVDDPMPADALGPQLTLADAAQPFVYALSGADPDPTTPDLPTDATQVTVDQAGNIESLRFSFPDGSVLEPDQTYTITVLVKFRVGIAPNTLVANTAGVIGDRPWDECVTRLDEETGACEADADVRPTETAVIAQSKFVKATDDDELDVFVDPDYTGAPVVCQPNAAGFYSYPCVPVIAPGHDETWRVRIDNVGNNPFTKVVGYDRFPTPGDAGSYDTSPRGSAWAPVLSADPPPALVNAPPGTQVQFSFTTADDLCGDDIEDPLDEPICPTDPATGWAPFVPGLPASLLEEITAIKFVLTFPEDEPFEPGEFVAIEATSTTPPEVPEAGDRSIAWNSAAVSAAYQRSDGTMHSLLPTEGQKVGVATASGPLEVNKIVTGEGAQHAPDSFSMFVQCTSAVGSWLETQLDPIPITVVPGTPTVVPNLPYGAECTITEDGTNGETELIVGTVTIDSEDPEDPVSITATNVYALSSIEISKEVVTDAVDQDGNPVPFGPFAVDVACTFLGEDVYAEGYDAENPMTDLPIEDGETIELTGLPVGSVCTVTESGTGNASSVTITVDQGLPGHPVTTDGPTTDVTLTPDVLGTSTNDVTLTNTYDVGAIGLQKVVDGEGGPAYGQGPFTITVVCTYDDDGDGPGEPRTVYDSQVVLGGAGPLDAQIANLPTGAVCDIEEVDDAGATGSVVVPDSVTVGSGDVANVVVTNTFDVGSIQVDKELAGLGALYGPGPFEFTLECVYRDAALTIPGGATRVVDGGESVVYDGLPVGSFCSVTETDAFGASSVTITVDDGEPVTFDPVDPEAPPSAEGITVPPAGGGEPTTVTVTVENTFTTAPLVVRKVVDGDAAGFAPPMPDLPPLPEVPDGPVDPETLLELLEQLEEYLAAVPFDEFPYAVTLECTTSQGAPVTFIPGGPDRRFGPGFPALYFGLQDGDTCTVTETETGGATGVAYAPNPVVITGTSSALDPVEAVVTNTYAAGSLEVEKVVAGDGAEAFGTGPFTVSAACTFLGEPIEVPGGADRTISGGEVAVYDGLPVGAECVVTETATGGAASTTISASVEGGEPGAATIGPDPARVTVTNTFDVGQVVVTKVLAGSGASQHRGDEFVVTLACTWDVDGVTTEVVVPGGAERTLSADDDWTAVYELVPQGAECTLAETDAGDAVAVTLAVAGTDVTVDPDDRTPTSDAFTVPTGGAAEVDATVTNAFRADGGGSLPPTGASVGALAVLAILLTGTGALLADARRRGTRTPGRA</sequence>
<accession>A0A4Y4E3N5</accession>
<name>A0A4Y4E3N5_CELCE</name>
<protein>
    <recommendedName>
        <fullName evidence="3">DUF5979 domain-containing protein</fullName>
    </recommendedName>
</protein>
<feature type="region of interest" description="Disordered" evidence="1">
    <location>
        <begin position="673"/>
        <end position="698"/>
    </location>
</feature>
<feature type="compositionally biased region" description="Polar residues" evidence="1">
    <location>
        <begin position="318"/>
        <end position="330"/>
    </location>
</feature>
<evidence type="ECO:0000259" key="3">
    <source>
        <dbReference type="Pfam" id="PF19407"/>
    </source>
</evidence>
<evidence type="ECO:0000256" key="1">
    <source>
        <dbReference type="SAM" id="MobiDB-lite"/>
    </source>
</evidence>
<feature type="region of interest" description="Disordered" evidence="1">
    <location>
        <begin position="318"/>
        <end position="344"/>
    </location>
</feature>
<feature type="domain" description="DUF5979" evidence="3">
    <location>
        <begin position="1863"/>
        <end position="1987"/>
    </location>
</feature>
<evidence type="ECO:0000313" key="5">
    <source>
        <dbReference type="Proteomes" id="UP000316659"/>
    </source>
</evidence>
<keyword evidence="2" id="KW-1133">Transmembrane helix</keyword>
<dbReference type="Gene3D" id="2.60.40.740">
    <property type="match status" value="1"/>
</dbReference>
<feature type="domain" description="DUF5979" evidence="3">
    <location>
        <begin position="1993"/>
        <end position="2094"/>
    </location>
</feature>
<keyword evidence="2" id="KW-0812">Transmembrane</keyword>
<feature type="compositionally biased region" description="Low complexity" evidence="1">
    <location>
        <begin position="677"/>
        <end position="687"/>
    </location>
</feature>
<comment type="caution">
    <text evidence="4">The sequence shown here is derived from an EMBL/GenBank/DDBJ whole genome shotgun (WGS) entry which is preliminary data.</text>
</comment>
<feature type="region of interest" description="Disordered" evidence="1">
    <location>
        <begin position="842"/>
        <end position="863"/>
    </location>
</feature>
<feature type="domain" description="DUF5979" evidence="3">
    <location>
        <begin position="2277"/>
        <end position="2361"/>
    </location>
</feature>
<dbReference type="PROSITE" id="PS50276">
    <property type="entry name" value="PANCREATIC_HORMONE_2"/>
    <property type="match status" value="1"/>
</dbReference>
<dbReference type="Pfam" id="PF19407">
    <property type="entry name" value="DUF5979"/>
    <property type="match status" value="7"/>
</dbReference>
<feature type="transmembrane region" description="Helical" evidence="2">
    <location>
        <begin position="2605"/>
        <end position="2623"/>
    </location>
</feature>
<keyword evidence="2" id="KW-0472">Membrane</keyword>
<organism evidence="4 5">
    <name type="scientific">Cellulosimicrobium cellulans</name>
    <name type="common">Arthrobacter luteus</name>
    <dbReference type="NCBI Taxonomy" id="1710"/>
    <lineage>
        <taxon>Bacteria</taxon>
        <taxon>Bacillati</taxon>
        <taxon>Actinomycetota</taxon>
        <taxon>Actinomycetes</taxon>
        <taxon>Micrococcales</taxon>
        <taxon>Promicromonosporaceae</taxon>
        <taxon>Cellulosimicrobium</taxon>
    </lineage>
</organism>
<feature type="domain" description="DUF5979" evidence="3">
    <location>
        <begin position="1760"/>
        <end position="1858"/>
    </location>
</feature>
<dbReference type="EMBL" id="BJNZ01000006">
    <property type="protein sequence ID" value="GED09281.1"/>
    <property type="molecule type" value="Genomic_DNA"/>
</dbReference>
<proteinExistence type="predicted"/>
<gene>
    <name evidence="4" type="ORF">CCE02nite_12800</name>
</gene>
<dbReference type="Gene3D" id="2.60.40.1140">
    <property type="entry name" value="Collagen-binding surface protein Cna, B-type domain"/>
    <property type="match status" value="1"/>
</dbReference>
<feature type="domain" description="DUF5979" evidence="3">
    <location>
        <begin position="2471"/>
        <end position="2590"/>
    </location>
</feature>
<feature type="domain" description="DUF5979" evidence="3">
    <location>
        <begin position="2098"/>
        <end position="2217"/>
    </location>
</feature>
<dbReference type="Proteomes" id="UP000316659">
    <property type="component" value="Unassembled WGS sequence"/>
</dbReference>
<reference evidence="4 5" key="1">
    <citation type="submission" date="2019-06" db="EMBL/GenBank/DDBJ databases">
        <title>Whole genome shotgun sequence of Cellulosimicrobium cellulans NBRC 15516.</title>
        <authorList>
            <person name="Hosoyama A."/>
            <person name="Uohara A."/>
            <person name="Ohji S."/>
            <person name="Ichikawa N."/>
        </authorList>
    </citation>
    <scope>NUCLEOTIDE SEQUENCE [LARGE SCALE GENOMIC DNA]</scope>
    <source>
        <strain evidence="4 5">NBRC 15516</strain>
    </source>
</reference>
<feature type="domain" description="DUF5979" evidence="3">
    <location>
        <begin position="2365"/>
        <end position="2467"/>
    </location>
</feature>
<dbReference type="InterPro" id="IPR046022">
    <property type="entry name" value="DUF5979"/>
</dbReference>